<evidence type="ECO:0000313" key="2">
    <source>
        <dbReference type="Proteomes" id="UP000053599"/>
    </source>
</evidence>
<reference evidence="1 2" key="1">
    <citation type="submission" date="2015-01" db="EMBL/GenBank/DDBJ databases">
        <title>The Genome Sequence of Exophiala sideris CBS121828.</title>
        <authorList>
            <consortium name="The Broad Institute Genomics Platform"/>
            <person name="Cuomo C."/>
            <person name="de Hoog S."/>
            <person name="Gorbushina A."/>
            <person name="Stielow B."/>
            <person name="Teixiera M."/>
            <person name="Abouelleil A."/>
            <person name="Chapman S.B."/>
            <person name="Priest M."/>
            <person name="Young S.K."/>
            <person name="Wortman J."/>
            <person name="Nusbaum C."/>
            <person name="Birren B."/>
        </authorList>
    </citation>
    <scope>NUCLEOTIDE SEQUENCE [LARGE SCALE GENOMIC DNA]</scope>
    <source>
        <strain evidence="1 2">CBS 121828</strain>
    </source>
</reference>
<dbReference type="AlphaFoldDB" id="A0A0D1YD87"/>
<proteinExistence type="predicted"/>
<accession>A0A0D1YD87</accession>
<dbReference type="EMBL" id="KN846953">
    <property type="protein sequence ID" value="KIV80922.1"/>
    <property type="molecule type" value="Genomic_DNA"/>
</dbReference>
<name>A0A0D1YD87_9EURO</name>
<gene>
    <name evidence="1" type="ORF">PV11_08387</name>
</gene>
<dbReference type="HOGENOM" id="CLU_2121088_0_0_1"/>
<evidence type="ECO:0000313" key="1">
    <source>
        <dbReference type="EMBL" id="KIV80922.1"/>
    </source>
</evidence>
<dbReference type="Proteomes" id="UP000053599">
    <property type="component" value="Unassembled WGS sequence"/>
</dbReference>
<protein>
    <submittedName>
        <fullName evidence="1">Uncharacterized protein</fullName>
    </submittedName>
</protein>
<organism evidence="1 2">
    <name type="scientific">Exophiala sideris</name>
    <dbReference type="NCBI Taxonomy" id="1016849"/>
    <lineage>
        <taxon>Eukaryota</taxon>
        <taxon>Fungi</taxon>
        <taxon>Dikarya</taxon>
        <taxon>Ascomycota</taxon>
        <taxon>Pezizomycotina</taxon>
        <taxon>Eurotiomycetes</taxon>
        <taxon>Chaetothyriomycetidae</taxon>
        <taxon>Chaetothyriales</taxon>
        <taxon>Herpotrichiellaceae</taxon>
        <taxon>Exophiala</taxon>
    </lineage>
</organism>
<sequence>MTEHNIPIPAELKELGHVSTHTESSKIEMRGIGDFLEHALAAIGGERIERTPAFDTLYKREGLRTRTKTLTKKHGTHALVLKYRWVNDDLLSQSSATRGFGRCGLLCEGPTMFE</sequence>